<geneLocation type="plasmid" evidence="2 3">
    <name>pM8-6959</name>
</geneLocation>
<evidence type="ECO:0000256" key="1">
    <source>
        <dbReference type="SAM" id="Phobius"/>
    </source>
</evidence>
<keyword evidence="1" id="KW-1133">Transmembrane helix</keyword>
<reference evidence="2" key="1">
    <citation type="submission" date="2023-06" db="EMBL/GenBank/DDBJ databases">
        <title>Complete Genome of Candidatus Phytoplasma asteris M8.</title>
        <authorList>
            <person name="Toth R."/>
            <person name="Ilic A.-M."/>
            <person name="Huettel B."/>
            <person name="Duduk B."/>
            <person name="Kube M."/>
        </authorList>
    </citation>
    <scope>NUCLEOTIDE SEQUENCE [LARGE SCALE GENOMIC DNA]</scope>
    <source>
        <strain evidence="2">M8</strain>
    </source>
</reference>
<accession>A0ABZ3CEN4</accession>
<sequence length="85" mass="10337">MRFQKAQARKIIPQKCRFYQGNMMIFKKCVRLNFDTNFDTPKKLKLLCLFVRYLLSFLIIFFSKKKACQSDFDTFQELTILDQFF</sequence>
<keyword evidence="3" id="KW-1185">Reference proteome</keyword>
<keyword evidence="1" id="KW-0472">Membrane</keyword>
<name>A0ABZ3CEN4_9MOLU</name>
<gene>
    <name evidence="2" type="ORF">QN326_p00020</name>
</gene>
<dbReference type="Proteomes" id="UP001483898">
    <property type="component" value="Plasmid pM8-6959"/>
</dbReference>
<protein>
    <recommendedName>
        <fullName evidence="4">Transmembrane protein</fullName>
    </recommendedName>
</protein>
<keyword evidence="1" id="KW-0812">Transmembrane</keyword>
<evidence type="ECO:0000313" key="2">
    <source>
        <dbReference type="EMBL" id="WZX02784.1"/>
    </source>
</evidence>
<feature type="transmembrane region" description="Helical" evidence="1">
    <location>
        <begin position="44"/>
        <end position="62"/>
    </location>
</feature>
<proteinExistence type="predicted"/>
<dbReference type="EMBL" id="CP128415">
    <property type="protein sequence ID" value="WZX02784.1"/>
    <property type="molecule type" value="Genomic_DNA"/>
</dbReference>
<evidence type="ECO:0000313" key="3">
    <source>
        <dbReference type="Proteomes" id="UP001483898"/>
    </source>
</evidence>
<organism evidence="2 3">
    <name type="scientific">Candidatus Phytoplasma asteris</name>
    <dbReference type="NCBI Taxonomy" id="85620"/>
    <lineage>
        <taxon>Bacteria</taxon>
        <taxon>Bacillati</taxon>
        <taxon>Mycoplasmatota</taxon>
        <taxon>Mollicutes</taxon>
        <taxon>Acholeplasmatales</taxon>
        <taxon>Acholeplasmataceae</taxon>
        <taxon>Candidatus Phytoplasma</taxon>
        <taxon>16SrI (Aster yellows group)</taxon>
    </lineage>
</organism>
<evidence type="ECO:0008006" key="4">
    <source>
        <dbReference type="Google" id="ProtNLM"/>
    </source>
</evidence>
<keyword evidence="2" id="KW-0614">Plasmid</keyword>